<name>A0A8H5I7J1_9HYPO</name>
<dbReference type="Proteomes" id="UP000522262">
    <property type="component" value="Unassembled WGS sequence"/>
</dbReference>
<sequence length="258" mass="29815">MSITKARGRKAENPDDLIERAILNGLSQDRSQLDPYPVRRNLNKQSEERYSRELRLWEAYEKKFPGSTPQDMQTLKHFAEFLGLAKLGRLPQEGGKKMPTAHSIRGAMRRFCNAWERANHTYLSLDVERSMAPYIEGELATKIGLLKGKKGQKKKAFMTIENYVHMQNRLWTDDFHDYVHEGSRVDSANLLNTHCFTSARCQEICQATYQDMQCILSWKDGLPEYRLKFTREICKGTDVNQPEHPFAEYMVGPDGLPP</sequence>
<accession>A0A8H5I7J1</accession>
<gene>
    <name evidence="1" type="ORF">FMEXI_12807</name>
</gene>
<keyword evidence="2" id="KW-1185">Reference proteome</keyword>
<organism evidence="1 2">
    <name type="scientific">Fusarium mexicanum</name>
    <dbReference type="NCBI Taxonomy" id="751941"/>
    <lineage>
        <taxon>Eukaryota</taxon>
        <taxon>Fungi</taxon>
        <taxon>Dikarya</taxon>
        <taxon>Ascomycota</taxon>
        <taxon>Pezizomycotina</taxon>
        <taxon>Sordariomycetes</taxon>
        <taxon>Hypocreomycetidae</taxon>
        <taxon>Hypocreales</taxon>
        <taxon>Nectriaceae</taxon>
        <taxon>Fusarium</taxon>
        <taxon>Fusarium fujikuroi species complex</taxon>
    </lineage>
</organism>
<protein>
    <submittedName>
        <fullName evidence="1">Carbonic anhydrase 2</fullName>
    </submittedName>
</protein>
<dbReference type="PANTHER" id="PTHR37535">
    <property type="entry name" value="FLUG DOMAIN PROTEIN"/>
    <property type="match status" value="1"/>
</dbReference>
<evidence type="ECO:0000313" key="2">
    <source>
        <dbReference type="Proteomes" id="UP000522262"/>
    </source>
</evidence>
<dbReference type="EMBL" id="JAAOAM010000389">
    <property type="protein sequence ID" value="KAF5531769.1"/>
    <property type="molecule type" value="Genomic_DNA"/>
</dbReference>
<dbReference type="PANTHER" id="PTHR37535:SF3">
    <property type="entry name" value="FLUG DOMAIN-CONTAINING PROTEIN"/>
    <property type="match status" value="1"/>
</dbReference>
<evidence type="ECO:0000313" key="1">
    <source>
        <dbReference type="EMBL" id="KAF5531769.1"/>
    </source>
</evidence>
<dbReference type="AlphaFoldDB" id="A0A8H5I7J1"/>
<proteinExistence type="predicted"/>
<reference evidence="1 2" key="1">
    <citation type="submission" date="2020-05" db="EMBL/GenBank/DDBJ databases">
        <title>Identification and distribution of gene clusters putatively required for synthesis of sphingolipid metabolism inhibitors in phylogenetically diverse species of the filamentous fungus Fusarium.</title>
        <authorList>
            <person name="Kim H.-S."/>
            <person name="Busman M."/>
            <person name="Brown D.W."/>
            <person name="Divon H."/>
            <person name="Uhlig S."/>
            <person name="Proctor R.H."/>
        </authorList>
    </citation>
    <scope>NUCLEOTIDE SEQUENCE [LARGE SCALE GENOMIC DNA]</scope>
    <source>
        <strain evidence="1 2">NRRL 53147</strain>
    </source>
</reference>
<feature type="non-terminal residue" evidence="1">
    <location>
        <position position="1"/>
    </location>
</feature>
<comment type="caution">
    <text evidence="1">The sequence shown here is derived from an EMBL/GenBank/DDBJ whole genome shotgun (WGS) entry which is preliminary data.</text>
</comment>